<keyword evidence="2" id="KW-1185">Reference proteome</keyword>
<gene>
    <name evidence="1" type="ORF">MNV_1190001</name>
</gene>
<organism evidence="1 2">
    <name type="scientific">Candidatus Methanoperedens nitratireducens</name>
    <dbReference type="NCBI Taxonomy" id="1392998"/>
    <lineage>
        <taxon>Archaea</taxon>
        <taxon>Methanobacteriati</taxon>
        <taxon>Methanobacteriota</taxon>
        <taxon>Stenosarchaea group</taxon>
        <taxon>Methanomicrobia</taxon>
        <taxon>Methanosarcinales</taxon>
        <taxon>ANME-2 cluster</taxon>
        <taxon>Candidatus Methanoperedentaceae</taxon>
        <taxon>Candidatus Methanoperedens</taxon>
    </lineage>
</organism>
<accession>A0A284VJI5</accession>
<name>A0A284VJI5_9EURY</name>
<dbReference type="AlphaFoldDB" id="A0A284VJI5"/>
<proteinExistence type="predicted"/>
<sequence length="152" mass="17785">MTRNITVGISDELLKRMDELTDVNWSAVTRDCIEQYIKQRTVGNLEPIIAKVKQKRGEEFKKGYEFVIKNVENLGLPELEEIAYPDEDKEKYSVRLYHLLYHRPLQTRMLIEKLLTLTENEFGEVTDVKFIVSSEFLKGMQEAAKEIVEKSK</sequence>
<dbReference type="Proteomes" id="UP000218615">
    <property type="component" value="Unassembled WGS sequence"/>
</dbReference>
<evidence type="ECO:0000313" key="1">
    <source>
        <dbReference type="EMBL" id="SNQ59418.1"/>
    </source>
</evidence>
<dbReference type="EMBL" id="FZMP01000023">
    <property type="protein sequence ID" value="SNQ59418.1"/>
    <property type="molecule type" value="Genomic_DNA"/>
</dbReference>
<protein>
    <submittedName>
        <fullName evidence="1">Uncharacterized protein</fullName>
    </submittedName>
</protein>
<reference evidence="2" key="1">
    <citation type="submission" date="2017-06" db="EMBL/GenBank/DDBJ databases">
        <authorList>
            <person name="Cremers G."/>
        </authorList>
    </citation>
    <scope>NUCLEOTIDE SEQUENCE [LARGE SCALE GENOMIC DNA]</scope>
</reference>
<evidence type="ECO:0000313" key="2">
    <source>
        <dbReference type="Proteomes" id="UP000218615"/>
    </source>
</evidence>